<dbReference type="InterPro" id="IPR036259">
    <property type="entry name" value="MFS_trans_sf"/>
</dbReference>
<feature type="transmembrane region" description="Helical" evidence="5">
    <location>
        <begin position="439"/>
        <end position="461"/>
    </location>
</feature>
<evidence type="ECO:0000256" key="3">
    <source>
        <dbReference type="ARBA" id="ARBA00022989"/>
    </source>
</evidence>
<feature type="transmembrane region" description="Helical" evidence="5">
    <location>
        <begin position="221"/>
        <end position="242"/>
    </location>
</feature>
<accession>A0A1L7XUR1</accession>
<evidence type="ECO:0000256" key="1">
    <source>
        <dbReference type="ARBA" id="ARBA00004141"/>
    </source>
</evidence>
<dbReference type="GO" id="GO:0022857">
    <property type="term" value="F:transmembrane transporter activity"/>
    <property type="evidence" value="ECO:0007669"/>
    <property type="project" value="InterPro"/>
</dbReference>
<organism evidence="7 8">
    <name type="scientific">Phialocephala subalpina</name>
    <dbReference type="NCBI Taxonomy" id="576137"/>
    <lineage>
        <taxon>Eukaryota</taxon>
        <taxon>Fungi</taxon>
        <taxon>Dikarya</taxon>
        <taxon>Ascomycota</taxon>
        <taxon>Pezizomycotina</taxon>
        <taxon>Leotiomycetes</taxon>
        <taxon>Helotiales</taxon>
        <taxon>Mollisiaceae</taxon>
        <taxon>Phialocephala</taxon>
        <taxon>Phialocephala fortinii species complex</taxon>
    </lineage>
</organism>
<dbReference type="EMBL" id="FJOG01000059">
    <property type="protein sequence ID" value="CZR68753.1"/>
    <property type="molecule type" value="Genomic_DNA"/>
</dbReference>
<feature type="transmembrane region" description="Helical" evidence="5">
    <location>
        <begin position="410"/>
        <end position="427"/>
    </location>
</feature>
<dbReference type="Proteomes" id="UP000184330">
    <property type="component" value="Unassembled WGS sequence"/>
</dbReference>
<feature type="transmembrane region" description="Helical" evidence="5">
    <location>
        <begin position="329"/>
        <end position="355"/>
    </location>
</feature>
<sequence>MAFGILEYRGSLEHVPGTAQLEDVTPENTAHLKKGSGRNADIVLIPQPSNDPNDPLNWPLWQRDLILVLYLFCCLMCVGGVGPLLAVITFPILQEFHLTFTQVSLLTGYQLCTVGAISVFISALCCKYGKRLPFLVSMAFLLAGTIWCACSTSYQTLLGGRIFQGIGSTFFEGVAFSVIGDMYFVHQRGSRMAIFIMAQSGLLLLPSLIAGQIATDLSWRWVFWFLAIFLGVGFIGAIIFGWETAFNRNAVYNIDSSSQDNIQIIEDLKSGATHQEDKIVLDRSVTMSSSASKPRDSFVTRMRPCSTTYTDDSLIKLVIRPFFTLLNPAISWAVILIAFSQLWNVLINLLVAQLFAVPPYNLNTAQIGYLFVGPMVGGLLGCLLCGMISDPLAKAISRRNNGVYEPEFRLILMILVPIFCSIGYFLFGNLVSQGKSPVVMSVIWGIAFVSVQLVMSSIGSYLVDAFRSVSIEVFVASMAMKNFLFFGFSFFMNNWLAEWGPARTFNLIGGVMIGLSATTIPVYVFGKRMRAWWHQHDILSKW</sequence>
<gene>
    <name evidence="7" type="ORF">PAC_18652</name>
</gene>
<feature type="transmembrane region" description="Helical" evidence="5">
    <location>
        <begin position="192"/>
        <end position="215"/>
    </location>
</feature>
<dbReference type="OrthoDB" id="2585655at2759"/>
<comment type="subcellular location">
    <subcellularLocation>
        <location evidence="1">Membrane</location>
        <topology evidence="1">Multi-pass membrane protein</topology>
    </subcellularLocation>
</comment>
<dbReference type="InterPro" id="IPR020846">
    <property type="entry name" value="MFS_dom"/>
</dbReference>
<feature type="transmembrane region" description="Helical" evidence="5">
    <location>
        <begin position="132"/>
        <end position="154"/>
    </location>
</feature>
<dbReference type="PROSITE" id="PS50850">
    <property type="entry name" value="MFS"/>
    <property type="match status" value="1"/>
</dbReference>
<feature type="transmembrane region" description="Helical" evidence="5">
    <location>
        <begin position="504"/>
        <end position="525"/>
    </location>
</feature>
<dbReference type="STRING" id="576137.A0A1L7XUR1"/>
<evidence type="ECO:0000256" key="4">
    <source>
        <dbReference type="ARBA" id="ARBA00023136"/>
    </source>
</evidence>
<dbReference type="InterPro" id="IPR011701">
    <property type="entry name" value="MFS"/>
</dbReference>
<keyword evidence="8" id="KW-1185">Reference proteome</keyword>
<reference evidence="7 8" key="1">
    <citation type="submission" date="2016-03" db="EMBL/GenBank/DDBJ databases">
        <authorList>
            <person name="Ploux O."/>
        </authorList>
    </citation>
    <scope>NUCLEOTIDE SEQUENCE [LARGE SCALE GENOMIC DNA]</scope>
    <source>
        <strain evidence="7 8">UAMH 11012</strain>
    </source>
</reference>
<dbReference type="GO" id="GO:0005886">
    <property type="term" value="C:plasma membrane"/>
    <property type="evidence" value="ECO:0007669"/>
    <property type="project" value="TreeGrafter"/>
</dbReference>
<dbReference type="Gene3D" id="1.20.1250.20">
    <property type="entry name" value="MFS general substrate transporter like domains"/>
    <property type="match status" value="1"/>
</dbReference>
<evidence type="ECO:0000256" key="5">
    <source>
        <dbReference type="SAM" id="Phobius"/>
    </source>
</evidence>
<evidence type="ECO:0000313" key="7">
    <source>
        <dbReference type="EMBL" id="CZR68753.1"/>
    </source>
</evidence>
<dbReference type="Pfam" id="PF07690">
    <property type="entry name" value="MFS_1"/>
    <property type="match status" value="1"/>
</dbReference>
<dbReference type="PANTHER" id="PTHR23502:SF29">
    <property type="entry name" value="TRANSPORTER, PUTATIVE (AFU_ORTHOLOGUE AFUA_6G06680)-RELATED"/>
    <property type="match status" value="1"/>
</dbReference>
<feature type="transmembrane region" description="Helical" evidence="5">
    <location>
        <begin position="67"/>
        <end position="93"/>
    </location>
</feature>
<feature type="transmembrane region" description="Helical" evidence="5">
    <location>
        <begin position="367"/>
        <end position="389"/>
    </location>
</feature>
<evidence type="ECO:0000313" key="8">
    <source>
        <dbReference type="Proteomes" id="UP000184330"/>
    </source>
</evidence>
<dbReference type="SUPFAM" id="SSF103473">
    <property type="entry name" value="MFS general substrate transporter"/>
    <property type="match status" value="1"/>
</dbReference>
<proteinExistence type="predicted"/>
<feature type="domain" description="Major facilitator superfamily (MFS) profile" evidence="6">
    <location>
        <begin position="66"/>
        <end position="542"/>
    </location>
</feature>
<dbReference type="PANTHER" id="PTHR23502">
    <property type="entry name" value="MAJOR FACILITATOR SUPERFAMILY"/>
    <property type="match status" value="1"/>
</dbReference>
<dbReference type="AlphaFoldDB" id="A0A1L7XUR1"/>
<keyword evidence="3 5" id="KW-1133">Transmembrane helix</keyword>
<protein>
    <submittedName>
        <fullName evidence="7">Related to transporter protein HOL1</fullName>
    </submittedName>
</protein>
<feature type="transmembrane region" description="Helical" evidence="5">
    <location>
        <begin position="166"/>
        <end position="185"/>
    </location>
</feature>
<evidence type="ECO:0000256" key="2">
    <source>
        <dbReference type="ARBA" id="ARBA00022692"/>
    </source>
</evidence>
<keyword evidence="4 5" id="KW-0472">Membrane</keyword>
<keyword evidence="2 5" id="KW-0812">Transmembrane</keyword>
<feature type="transmembrane region" description="Helical" evidence="5">
    <location>
        <begin position="105"/>
        <end position="125"/>
    </location>
</feature>
<evidence type="ECO:0000259" key="6">
    <source>
        <dbReference type="PROSITE" id="PS50850"/>
    </source>
</evidence>
<feature type="transmembrane region" description="Helical" evidence="5">
    <location>
        <begin position="473"/>
        <end position="492"/>
    </location>
</feature>
<name>A0A1L7XUR1_9HELO</name>